<organism evidence="1">
    <name type="scientific">Tetraselmis virus 1</name>
    <dbReference type="NCBI Taxonomy" id="2060617"/>
    <lineage>
        <taxon>Viruses</taxon>
        <taxon>Varidnaviria</taxon>
        <taxon>Bamfordvirae</taxon>
        <taxon>Nucleocytoviricota</taxon>
        <taxon>Megaviricetes</taxon>
        <taxon>Imitervirales</taxon>
        <taxon>Allomimiviridae</taxon>
        <taxon>Oceanusvirus</taxon>
        <taxon>Oceanusvirus kaneohense</taxon>
    </lineage>
</organism>
<dbReference type="Proteomes" id="UP000244773">
    <property type="component" value="Segment"/>
</dbReference>
<accession>A0A2P0VMP6</accession>
<keyword evidence="2" id="KW-1185">Reference proteome</keyword>
<name>A0A2P0VMP6_9VIRU</name>
<evidence type="ECO:0000313" key="1">
    <source>
        <dbReference type="EMBL" id="AUF82150.1"/>
    </source>
</evidence>
<gene>
    <name evidence="1" type="ORF">TetV_058</name>
</gene>
<evidence type="ECO:0000313" key="2">
    <source>
        <dbReference type="Proteomes" id="UP000244773"/>
    </source>
</evidence>
<sequence length="76" mass="8881">MIYNIGYLFGNDIIVIYTTTNYSIAIAEYQALIDYAMSVRVLVHYFVLLEDNEIIEVYNIDPIIVDIIDQLIEQLF</sequence>
<proteinExistence type="predicted"/>
<dbReference type="EMBL" id="KY322437">
    <property type="protein sequence ID" value="AUF82150.1"/>
    <property type="molecule type" value="Genomic_DNA"/>
</dbReference>
<protein>
    <submittedName>
        <fullName evidence="1">Uncharacterized protein</fullName>
    </submittedName>
</protein>
<reference evidence="1" key="1">
    <citation type="journal article" date="2018" name="Virology">
        <title>A giant virus infecting green algae encodes key fermentation genes.</title>
        <authorList>
            <person name="Schvarcz C.R."/>
            <person name="Steward G.F."/>
        </authorList>
    </citation>
    <scope>NUCLEOTIDE SEQUENCE [LARGE SCALE GENOMIC DNA]</scope>
</reference>